<evidence type="ECO:0000313" key="3">
    <source>
        <dbReference type="Proteomes" id="UP001589867"/>
    </source>
</evidence>
<evidence type="ECO:0000259" key="1">
    <source>
        <dbReference type="Pfam" id="PF05368"/>
    </source>
</evidence>
<gene>
    <name evidence="2" type="ORF">ACFFIA_28345</name>
</gene>
<dbReference type="SUPFAM" id="SSF51735">
    <property type="entry name" value="NAD(P)-binding Rossmann-fold domains"/>
    <property type="match status" value="1"/>
</dbReference>
<dbReference type="PANTHER" id="PTHR43162">
    <property type="match status" value="1"/>
</dbReference>
<dbReference type="Pfam" id="PF05368">
    <property type="entry name" value="NmrA"/>
    <property type="match status" value="1"/>
</dbReference>
<feature type="domain" description="NmrA-like" evidence="1">
    <location>
        <begin position="6"/>
        <end position="246"/>
    </location>
</feature>
<dbReference type="PANTHER" id="PTHR43162:SF1">
    <property type="entry name" value="PRESTALK A DIFFERENTIATION PROTEIN A"/>
    <property type="match status" value="1"/>
</dbReference>
<dbReference type="Gene3D" id="3.90.25.10">
    <property type="entry name" value="UDP-galactose 4-epimerase, domain 1"/>
    <property type="match status" value="1"/>
</dbReference>
<name>A0ABV6MA43_9ACTN</name>
<comment type="caution">
    <text evidence="2">The sequence shown here is derived from an EMBL/GenBank/DDBJ whole genome shotgun (WGS) entry which is preliminary data.</text>
</comment>
<accession>A0ABV6MA43</accession>
<dbReference type="EMBL" id="JBHLUH010000060">
    <property type="protein sequence ID" value="MFC0531563.1"/>
    <property type="molecule type" value="Genomic_DNA"/>
</dbReference>
<dbReference type="Proteomes" id="UP001589867">
    <property type="component" value="Unassembled WGS sequence"/>
</dbReference>
<dbReference type="Gene3D" id="3.40.50.720">
    <property type="entry name" value="NAD(P)-binding Rossmann-like Domain"/>
    <property type="match status" value="1"/>
</dbReference>
<proteinExistence type="predicted"/>
<sequence>MTASPTILVTGSTGNTGRPLVTKLLARGVSVRAASRHPTPEAADGVRFDWYDPATFDGVLAGVDAAYLVPPPLDPDPQVAMAPFLATARQAGVSRMVLLGSSAVESGGPAVGQVAQLVSQMFEEWVVLRPSWFMQNFVSGHHHAESARTMGKIVTATGQGRVAFIDVEDIAEVAAHALVAHEPLQGDLILTGPEALSYADVAATLTEVLARPVRHDPVTTGELEQMLAQHIPEPAAAMLASIDQLLALGIEDRTTDTVERVTGRPPRSLKETLRVSLTG</sequence>
<dbReference type="InterPro" id="IPR008030">
    <property type="entry name" value="NmrA-like"/>
</dbReference>
<keyword evidence="3" id="KW-1185">Reference proteome</keyword>
<dbReference type="InterPro" id="IPR051604">
    <property type="entry name" value="Ergot_Alk_Oxidoreductase"/>
</dbReference>
<protein>
    <submittedName>
        <fullName evidence="2">NAD(P)H-binding protein</fullName>
    </submittedName>
</protein>
<organism evidence="2 3">
    <name type="scientific">Phytohabitans kaempferiae</name>
    <dbReference type="NCBI Taxonomy" id="1620943"/>
    <lineage>
        <taxon>Bacteria</taxon>
        <taxon>Bacillati</taxon>
        <taxon>Actinomycetota</taxon>
        <taxon>Actinomycetes</taxon>
        <taxon>Micromonosporales</taxon>
        <taxon>Micromonosporaceae</taxon>
    </lineage>
</organism>
<evidence type="ECO:0000313" key="2">
    <source>
        <dbReference type="EMBL" id="MFC0531563.1"/>
    </source>
</evidence>
<dbReference type="RefSeq" id="WP_377256183.1">
    <property type="nucleotide sequence ID" value="NZ_JBHLUH010000060.1"/>
</dbReference>
<reference evidence="2 3" key="1">
    <citation type="submission" date="2024-09" db="EMBL/GenBank/DDBJ databases">
        <authorList>
            <person name="Sun Q."/>
            <person name="Mori K."/>
        </authorList>
    </citation>
    <scope>NUCLEOTIDE SEQUENCE [LARGE SCALE GENOMIC DNA]</scope>
    <source>
        <strain evidence="2 3">TBRC 3947</strain>
    </source>
</reference>
<dbReference type="InterPro" id="IPR036291">
    <property type="entry name" value="NAD(P)-bd_dom_sf"/>
</dbReference>